<sequence>MIKVESAGITDTGRKRTGNEDSFFIDDHICLYLVADGMGGHNAGEVASKLVVETVKRMMDRYVGGDTDNIKPIRSVSMQALWLISSIFEANKLAYAHSIKESACNGMGSTVSVAFVVSDMLVALNVGDSPIYLIRNNEISLLSVPHTAMAEYAAFASADAPPLSERFRHTITRAIGIKDEVEPDFCEIKIYEGDLLVLCSDGLSDKVKPEEISDIVKNNSPSTSCRMLVDLANERGGDDNITLIVLKITDDPQTGSVATPADKTQKDLEYVIVEYDTDDISNRALAKHITIDGLFIESGDFFSMGQNMVLTISDYKGEKSLMVNAKVVGIKPFGVELKFEKLTQKQKKAIEIFIDK</sequence>
<evidence type="ECO:0000313" key="2">
    <source>
        <dbReference type="EMBL" id="CBX30985.1"/>
    </source>
</evidence>
<dbReference type="SMART" id="SM00332">
    <property type="entry name" value="PP2Cc"/>
    <property type="match status" value="1"/>
</dbReference>
<dbReference type="Pfam" id="PF13672">
    <property type="entry name" value="PP2C_2"/>
    <property type="match status" value="1"/>
</dbReference>
<organism evidence="2">
    <name type="scientific">uncultured Desulfobacterium sp</name>
    <dbReference type="NCBI Taxonomy" id="201089"/>
    <lineage>
        <taxon>Bacteria</taxon>
        <taxon>Pseudomonadati</taxon>
        <taxon>Thermodesulfobacteriota</taxon>
        <taxon>Desulfobacteria</taxon>
        <taxon>Desulfobacterales</taxon>
        <taxon>Desulfobacteriaceae</taxon>
        <taxon>Desulfobacterium</taxon>
        <taxon>environmental samples</taxon>
    </lineage>
</organism>
<name>E1YLK2_9BACT</name>
<protein>
    <recommendedName>
        <fullName evidence="1">PPM-type phosphatase domain-containing protein</fullName>
    </recommendedName>
</protein>
<dbReference type="SMART" id="SM00331">
    <property type="entry name" value="PP2C_SIG"/>
    <property type="match status" value="1"/>
</dbReference>
<dbReference type="GO" id="GO:0004722">
    <property type="term" value="F:protein serine/threonine phosphatase activity"/>
    <property type="evidence" value="ECO:0007669"/>
    <property type="project" value="InterPro"/>
</dbReference>
<dbReference type="PANTHER" id="PTHR47992">
    <property type="entry name" value="PROTEIN PHOSPHATASE"/>
    <property type="match status" value="1"/>
</dbReference>
<dbReference type="EMBL" id="FR695877">
    <property type="protein sequence ID" value="CBX30985.1"/>
    <property type="molecule type" value="Genomic_DNA"/>
</dbReference>
<accession>E1YLK2</accession>
<evidence type="ECO:0000259" key="1">
    <source>
        <dbReference type="PROSITE" id="PS51746"/>
    </source>
</evidence>
<dbReference type="Gene3D" id="2.40.10.220">
    <property type="entry name" value="predicted glycosyltransferase like domains"/>
    <property type="match status" value="1"/>
</dbReference>
<dbReference type="InterPro" id="IPR015655">
    <property type="entry name" value="PP2C"/>
</dbReference>
<dbReference type="PROSITE" id="PS51746">
    <property type="entry name" value="PPM_2"/>
    <property type="match status" value="1"/>
</dbReference>
<proteinExistence type="predicted"/>
<dbReference type="SUPFAM" id="SSF81606">
    <property type="entry name" value="PP2C-like"/>
    <property type="match status" value="1"/>
</dbReference>
<dbReference type="InterPro" id="IPR036457">
    <property type="entry name" value="PPM-type-like_dom_sf"/>
</dbReference>
<gene>
    <name evidence="2" type="ORF">N47_E44970</name>
</gene>
<feature type="domain" description="PPM-type phosphatase" evidence="1">
    <location>
        <begin position="6"/>
        <end position="248"/>
    </location>
</feature>
<dbReference type="InterPro" id="IPR001932">
    <property type="entry name" value="PPM-type_phosphatase-like_dom"/>
</dbReference>
<reference evidence="2" key="1">
    <citation type="journal article" date="2011" name="Environ. Microbiol.">
        <title>Genomic insights into the metabolic potential of the polycyclic aromatic hydrocarbon degrading sulfate-reducing Deltaproteobacterium N47.</title>
        <authorList>
            <person name="Bergmann F."/>
            <person name="Selesi D."/>
            <person name="Weinmaier T."/>
            <person name="Tischler P."/>
            <person name="Rattei T."/>
            <person name="Meckenstock R.U."/>
        </authorList>
    </citation>
    <scope>NUCLEOTIDE SEQUENCE</scope>
</reference>
<dbReference type="Gene3D" id="3.60.40.10">
    <property type="entry name" value="PPM-type phosphatase domain"/>
    <property type="match status" value="1"/>
</dbReference>
<dbReference type="AlphaFoldDB" id="E1YLK2"/>
<dbReference type="CDD" id="cd00143">
    <property type="entry name" value="PP2Cc"/>
    <property type="match status" value="1"/>
</dbReference>